<name>A0A098SBI0_9BACT</name>
<evidence type="ECO:0000256" key="1">
    <source>
        <dbReference type="SAM" id="Phobius"/>
    </source>
</evidence>
<keyword evidence="1" id="KW-0812">Transmembrane</keyword>
<comment type="caution">
    <text evidence="2">The sequence shown here is derived from an EMBL/GenBank/DDBJ whole genome shotgun (WGS) entry which is preliminary data.</text>
</comment>
<keyword evidence="1" id="KW-1133">Transmembrane helix</keyword>
<dbReference type="AlphaFoldDB" id="A0A098SBI0"/>
<dbReference type="EMBL" id="JPOS01000004">
    <property type="protein sequence ID" value="KGE89531.1"/>
    <property type="molecule type" value="Genomic_DNA"/>
</dbReference>
<gene>
    <name evidence="2" type="ORF">IX84_01785</name>
</gene>
<feature type="transmembrane region" description="Helical" evidence="1">
    <location>
        <begin position="6"/>
        <end position="27"/>
    </location>
</feature>
<sequence>MGTIGLIVQTVSAIFFAVVGLFLFALFQPALNGWFDGPQTVPVEISQQRMAEKAADMDRVEDGIHLETGLIAAEGWETVRATCTACHSAKLVTQNKATRDGWKNMIVWMQETQGLWDLGDQENAILDYLAANYAPEESSRRANLDMEAIEWYLLEL</sequence>
<dbReference type="SUPFAM" id="SSF46626">
    <property type="entry name" value="Cytochrome c"/>
    <property type="match status" value="1"/>
</dbReference>
<keyword evidence="1" id="KW-0472">Membrane</keyword>
<dbReference type="GO" id="GO:0009055">
    <property type="term" value="F:electron transfer activity"/>
    <property type="evidence" value="ECO:0007669"/>
    <property type="project" value="InterPro"/>
</dbReference>
<reference evidence="2 3" key="1">
    <citation type="journal article" date="2014" name="Int. J. Syst. Evol. Microbiol.">
        <title>Phaeodactylibacter xiamenensis gen. nov., sp. nov., a member of the family Saprospiraceae isolated from the marine alga Phaeodactylum tricornutum.</title>
        <authorList>
            <person name="Chen Z.Jr."/>
            <person name="Lei X."/>
            <person name="Lai Q."/>
            <person name="Li Y."/>
            <person name="Zhang B."/>
            <person name="Zhang J."/>
            <person name="Zhang H."/>
            <person name="Yang L."/>
            <person name="Zheng W."/>
            <person name="Tian Y."/>
            <person name="Yu Z."/>
            <person name="Xu H.Jr."/>
            <person name="Zheng T."/>
        </authorList>
    </citation>
    <scope>NUCLEOTIDE SEQUENCE [LARGE SCALE GENOMIC DNA]</scope>
    <source>
        <strain evidence="2 3">KD52</strain>
    </source>
</reference>
<dbReference type="GO" id="GO:0020037">
    <property type="term" value="F:heme binding"/>
    <property type="evidence" value="ECO:0007669"/>
    <property type="project" value="InterPro"/>
</dbReference>
<dbReference type="Proteomes" id="UP000029736">
    <property type="component" value="Unassembled WGS sequence"/>
</dbReference>
<evidence type="ECO:0000313" key="2">
    <source>
        <dbReference type="EMBL" id="KGE89531.1"/>
    </source>
</evidence>
<keyword evidence="3" id="KW-1185">Reference proteome</keyword>
<protein>
    <recommendedName>
        <fullName evidence="4">Cytochrome c domain-containing protein</fullName>
    </recommendedName>
</protein>
<dbReference type="STRING" id="1524460.IX84_01785"/>
<proteinExistence type="predicted"/>
<dbReference type="OrthoDB" id="9805828at2"/>
<dbReference type="InterPro" id="IPR036909">
    <property type="entry name" value="Cyt_c-like_dom_sf"/>
</dbReference>
<dbReference type="Gene3D" id="1.10.760.10">
    <property type="entry name" value="Cytochrome c-like domain"/>
    <property type="match status" value="1"/>
</dbReference>
<organism evidence="2 3">
    <name type="scientific">Phaeodactylibacter xiamenensis</name>
    <dbReference type="NCBI Taxonomy" id="1524460"/>
    <lineage>
        <taxon>Bacteria</taxon>
        <taxon>Pseudomonadati</taxon>
        <taxon>Bacteroidota</taxon>
        <taxon>Saprospiria</taxon>
        <taxon>Saprospirales</taxon>
        <taxon>Haliscomenobacteraceae</taxon>
        <taxon>Phaeodactylibacter</taxon>
    </lineage>
</organism>
<evidence type="ECO:0008006" key="4">
    <source>
        <dbReference type="Google" id="ProtNLM"/>
    </source>
</evidence>
<accession>A0A098SBI0</accession>
<evidence type="ECO:0000313" key="3">
    <source>
        <dbReference type="Proteomes" id="UP000029736"/>
    </source>
</evidence>